<organism evidence="2 3">
    <name type="scientific">Cordylochernes scorpioides</name>
    <dbReference type="NCBI Taxonomy" id="51811"/>
    <lineage>
        <taxon>Eukaryota</taxon>
        <taxon>Metazoa</taxon>
        <taxon>Ecdysozoa</taxon>
        <taxon>Arthropoda</taxon>
        <taxon>Chelicerata</taxon>
        <taxon>Arachnida</taxon>
        <taxon>Pseudoscorpiones</taxon>
        <taxon>Cheliferoidea</taxon>
        <taxon>Chernetidae</taxon>
        <taxon>Cordylochernes</taxon>
    </lineage>
</organism>
<evidence type="ECO:0000259" key="1">
    <source>
        <dbReference type="Pfam" id="PF22936"/>
    </source>
</evidence>
<reference evidence="2 3" key="1">
    <citation type="submission" date="2022-01" db="EMBL/GenBank/DDBJ databases">
        <title>A chromosomal length assembly of Cordylochernes scorpioides.</title>
        <authorList>
            <person name="Zeh D."/>
            <person name="Zeh J."/>
        </authorList>
    </citation>
    <scope>NUCLEOTIDE SEQUENCE [LARGE SCALE GENOMIC DNA]</scope>
    <source>
        <strain evidence="2">IN4F17</strain>
        <tissue evidence="2">Whole Body</tissue>
    </source>
</reference>
<proteinExistence type="predicted"/>
<evidence type="ECO:0000313" key="3">
    <source>
        <dbReference type="Proteomes" id="UP001235939"/>
    </source>
</evidence>
<dbReference type="Pfam" id="PF22936">
    <property type="entry name" value="Pol_BBD"/>
    <property type="match status" value="1"/>
</dbReference>
<protein>
    <recommendedName>
        <fullName evidence="1">Retrovirus-related Pol polyprotein from transposon TNT 1-94-like beta-barrel domain-containing protein</fullName>
    </recommendedName>
</protein>
<gene>
    <name evidence="2" type="ORF">LAZ67_6002575</name>
</gene>
<name>A0ABY6KL91_9ARAC</name>
<dbReference type="Proteomes" id="UP001235939">
    <property type="component" value="Chromosome 06"/>
</dbReference>
<sequence>MEIWHILYSLDSYDGIIIINGPVNTTRERTIRKEDTSKEVLQVTSIKITAEPTAEENATDKKLDNILAAINLTSALNSWLLDSGATNQFVDLHEVSFDPIMTASGTNKAKGCGHMFLKTSIHNANVEIKLNNVLYVPHVRRNLLSVSKIEANGYSTQTREYRLWCRESQKLSDERKPARFDESKLTRVDFKILEPETTDDNEIEIENELPSILDLVKVEGTLKQPFTFEISSEIYMEEMKGERGSREVCGPEKGKVQRDFIFVRAFSGRGTLPLWQVPENVKLIAKYYVKKALQHLLEHHVPGLYGEHKNKVFVYHYATTMIASLPHTPKSWRKNWNLPGIFHK</sequence>
<feature type="domain" description="Retrovirus-related Pol polyprotein from transposon TNT 1-94-like beta-barrel" evidence="1">
    <location>
        <begin position="79"/>
        <end position="154"/>
    </location>
</feature>
<dbReference type="InterPro" id="IPR054722">
    <property type="entry name" value="PolX-like_BBD"/>
</dbReference>
<dbReference type="EMBL" id="CP092868">
    <property type="protein sequence ID" value="UYV69142.1"/>
    <property type="molecule type" value="Genomic_DNA"/>
</dbReference>
<evidence type="ECO:0000313" key="2">
    <source>
        <dbReference type="EMBL" id="UYV69142.1"/>
    </source>
</evidence>
<keyword evidence="3" id="KW-1185">Reference proteome</keyword>
<accession>A0ABY6KL91</accession>